<dbReference type="AlphaFoldDB" id="A0A200PVR2"/>
<dbReference type="Pfam" id="PF02536">
    <property type="entry name" value="mTERF"/>
    <property type="match status" value="1"/>
</dbReference>
<comment type="similarity">
    <text evidence="1">Belongs to the mTERF family.</text>
</comment>
<name>A0A200PVR2_MACCD</name>
<evidence type="ECO:0000313" key="4">
    <source>
        <dbReference type="EMBL" id="OVA02265.1"/>
    </source>
</evidence>
<dbReference type="GO" id="GO:0003676">
    <property type="term" value="F:nucleic acid binding"/>
    <property type="evidence" value="ECO:0007669"/>
    <property type="project" value="InterPro"/>
</dbReference>
<dbReference type="EMBL" id="MVGT01003956">
    <property type="protein sequence ID" value="OVA02265.1"/>
    <property type="molecule type" value="Genomic_DNA"/>
</dbReference>
<dbReference type="OMA" id="PPASHYT"/>
<dbReference type="InterPro" id="IPR038538">
    <property type="entry name" value="MTERF_sf"/>
</dbReference>
<dbReference type="SMART" id="SM00733">
    <property type="entry name" value="Mterf"/>
    <property type="match status" value="4"/>
</dbReference>
<dbReference type="GO" id="GO:0006353">
    <property type="term" value="P:DNA-templated transcription termination"/>
    <property type="evidence" value="ECO:0007669"/>
    <property type="project" value="UniProtKB-KW"/>
</dbReference>
<evidence type="ECO:0000256" key="3">
    <source>
        <dbReference type="ARBA" id="ARBA00022946"/>
    </source>
</evidence>
<evidence type="ECO:0000313" key="5">
    <source>
        <dbReference type="Proteomes" id="UP000195402"/>
    </source>
</evidence>
<comment type="caution">
    <text evidence="4">The sequence shown here is derived from an EMBL/GenBank/DDBJ whole genome shotgun (WGS) entry which is preliminary data.</text>
</comment>
<evidence type="ECO:0000256" key="2">
    <source>
        <dbReference type="ARBA" id="ARBA00022472"/>
    </source>
</evidence>
<proteinExistence type="inferred from homology"/>
<dbReference type="OrthoDB" id="785478at2759"/>
<keyword evidence="5" id="KW-1185">Reference proteome</keyword>
<dbReference type="Gene3D" id="1.25.70.10">
    <property type="entry name" value="Transcription termination factor 3, mitochondrial"/>
    <property type="match status" value="1"/>
</dbReference>
<keyword evidence="2" id="KW-0806">Transcription termination</keyword>
<sequence>MFRVLYRDLQHHITTKNPTTIHFNNLLLFGGVLQNQNPHLKFISKIPESKNPPSFTVDYLVNSCGLPPKTALSAAKKFRLRSIEKADSVISLFESYGLTKTQITKLISQRAELLSYDPNKTLKPKIKFLYDLGFSGPDLSKSIASSPSFLSASLQNQIIPSFNFLKTYIGSTANILIVFKRWPSIFFYRIDKVLIPNISILQVHGVPDSNISKLLTTQPRTLTKNSDRFKEIVEMVKKIGFNP</sequence>
<organism evidence="4 5">
    <name type="scientific">Macleaya cordata</name>
    <name type="common">Five-seeded plume-poppy</name>
    <name type="synonym">Bocconia cordata</name>
    <dbReference type="NCBI Taxonomy" id="56857"/>
    <lineage>
        <taxon>Eukaryota</taxon>
        <taxon>Viridiplantae</taxon>
        <taxon>Streptophyta</taxon>
        <taxon>Embryophyta</taxon>
        <taxon>Tracheophyta</taxon>
        <taxon>Spermatophyta</taxon>
        <taxon>Magnoliopsida</taxon>
        <taxon>Ranunculales</taxon>
        <taxon>Papaveraceae</taxon>
        <taxon>Papaveroideae</taxon>
        <taxon>Macleaya</taxon>
    </lineage>
</organism>
<dbReference type="InParanoid" id="A0A200PVR2"/>
<dbReference type="PANTHER" id="PTHR13068:SF236">
    <property type="entry name" value="OS02G0749800 PROTEIN"/>
    <property type="match status" value="1"/>
</dbReference>
<keyword evidence="2" id="KW-0804">Transcription</keyword>
<keyword evidence="3" id="KW-0809">Transit peptide</keyword>
<evidence type="ECO:0000256" key="1">
    <source>
        <dbReference type="ARBA" id="ARBA00007692"/>
    </source>
</evidence>
<dbReference type="InterPro" id="IPR003690">
    <property type="entry name" value="MTERF"/>
</dbReference>
<reference evidence="4 5" key="1">
    <citation type="journal article" date="2017" name="Mol. Plant">
        <title>The Genome of Medicinal Plant Macleaya cordata Provides New Insights into Benzylisoquinoline Alkaloids Metabolism.</title>
        <authorList>
            <person name="Liu X."/>
            <person name="Liu Y."/>
            <person name="Huang P."/>
            <person name="Ma Y."/>
            <person name="Qing Z."/>
            <person name="Tang Q."/>
            <person name="Cao H."/>
            <person name="Cheng P."/>
            <person name="Zheng Y."/>
            <person name="Yuan Z."/>
            <person name="Zhou Y."/>
            <person name="Liu J."/>
            <person name="Tang Z."/>
            <person name="Zhuo Y."/>
            <person name="Zhang Y."/>
            <person name="Yu L."/>
            <person name="Huang J."/>
            <person name="Yang P."/>
            <person name="Peng Q."/>
            <person name="Zhang J."/>
            <person name="Jiang W."/>
            <person name="Zhang Z."/>
            <person name="Lin K."/>
            <person name="Ro D.K."/>
            <person name="Chen X."/>
            <person name="Xiong X."/>
            <person name="Shang Y."/>
            <person name="Huang S."/>
            <person name="Zeng J."/>
        </authorList>
    </citation>
    <scope>NUCLEOTIDE SEQUENCE [LARGE SCALE GENOMIC DNA]</scope>
    <source>
        <strain evidence="5">cv. BLH2017</strain>
        <tissue evidence="4">Root</tissue>
    </source>
</reference>
<keyword evidence="2" id="KW-0805">Transcription regulation</keyword>
<protein>
    <submittedName>
        <fullName evidence="4">Mitochodrial transcription termination factor-related</fullName>
    </submittedName>
</protein>
<accession>A0A200PVR2</accession>
<dbReference type="PANTHER" id="PTHR13068">
    <property type="entry name" value="CGI-12 PROTEIN-RELATED"/>
    <property type="match status" value="1"/>
</dbReference>
<gene>
    <name evidence="4" type="ORF">BVC80_9099g60</name>
</gene>
<dbReference type="Proteomes" id="UP000195402">
    <property type="component" value="Unassembled WGS sequence"/>
</dbReference>